<evidence type="ECO:0000313" key="2">
    <source>
        <dbReference type="Proteomes" id="UP000033491"/>
    </source>
</evidence>
<sequence>MVRLIAPDVTDFPVTIWPLVDGQLEIFLRIAEQKNVLFCRRRKQMPFTGVAAQLRQLGGRPSFNISGLIWCNTRNSLSSGSVNRRLIITLLIISVKHNC</sequence>
<organism evidence="1 2">
    <name type="scientific">Levilactobacillus spicheri</name>
    <dbReference type="NCBI Taxonomy" id="216463"/>
    <lineage>
        <taxon>Bacteria</taxon>
        <taxon>Bacillati</taxon>
        <taxon>Bacillota</taxon>
        <taxon>Bacilli</taxon>
        <taxon>Lactobacillales</taxon>
        <taxon>Lactobacillaceae</taxon>
        <taxon>Levilactobacillus</taxon>
    </lineage>
</organism>
<dbReference type="PATRIC" id="fig|216463.3.peg.754"/>
<evidence type="ECO:0000313" key="1">
    <source>
        <dbReference type="EMBL" id="KJW12464.1"/>
    </source>
</evidence>
<dbReference type="AlphaFoldDB" id="A0A0F3RS79"/>
<proteinExistence type="predicted"/>
<accession>A0A0F3RS79</accession>
<reference evidence="1 2" key="1">
    <citation type="submission" date="2015-03" db="EMBL/GenBank/DDBJ databases">
        <authorList>
            <person name="Zheng J."/>
            <person name="Ganezle M."/>
        </authorList>
    </citation>
    <scope>NUCLEOTIDE SEQUENCE [LARGE SCALE GENOMIC DNA]</scope>
    <source>
        <strain evidence="1 2">LP38</strain>
    </source>
</reference>
<dbReference type="EMBL" id="JZCR01000019">
    <property type="protein sequence ID" value="KJW12464.1"/>
    <property type="molecule type" value="Genomic_DNA"/>
</dbReference>
<comment type="caution">
    <text evidence="1">The sequence shown here is derived from an EMBL/GenBank/DDBJ whole genome shotgun (WGS) entry which is preliminary data.</text>
</comment>
<name>A0A0F3RS79_9LACO</name>
<dbReference type="Proteomes" id="UP000033491">
    <property type="component" value="Unassembled WGS sequence"/>
</dbReference>
<protein>
    <submittedName>
        <fullName evidence="1">Uncharacterized protein</fullName>
    </submittedName>
</protein>
<gene>
    <name evidence="1" type="ORF">VC81_08190</name>
</gene>